<keyword evidence="4 7" id="KW-0456">Lyase</keyword>
<proteinExistence type="inferred from homology"/>
<keyword evidence="11" id="KW-1185">Reference proteome</keyword>
<dbReference type="GO" id="GO:0004852">
    <property type="term" value="F:uroporphyrinogen-III synthase activity"/>
    <property type="evidence" value="ECO:0007669"/>
    <property type="project" value="UniProtKB-UniRule"/>
</dbReference>
<feature type="domain" description="Tetrapyrrole biosynthesis uroporphyrinogen III synthase" evidence="9">
    <location>
        <begin position="99"/>
        <end position="328"/>
    </location>
</feature>
<evidence type="ECO:0000256" key="2">
    <source>
        <dbReference type="ARBA" id="ARBA00008133"/>
    </source>
</evidence>
<comment type="function">
    <text evidence="7">Catalyzes cyclization of the linear tetrapyrrole, hydroxymethylbilane, to the macrocyclic uroporphyrinogen III.</text>
</comment>
<dbReference type="PANTHER" id="PTHR38042:SF1">
    <property type="entry name" value="UROPORPHYRINOGEN-III SYNTHASE, CHLOROPLASTIC"/>
    <property type="match status" value="1"/>
</dbReference>
<name>K8FEH8_9CHLO</name>
<dbReference type="UniPathway" id="UPA00251">
    <property type="reaction ID" value="UER00320"/>
</dbReference>
<comment type="similarity">
    <text evidence="2 7">Belongs to the uroporphyrinogen-III synthase family.</text>
</comment>
<dbReference type="EMBL" id="FO082272">
    <property type="protein sequence ID" value="CCO66276.1"/>
    <property type="molecule type" value="Genomic_DNA"/>
</dbReference>
<evidence type="ECO:0000256" key="8">
    <source>
        <dbReference type="SAM" id="MobiDB-lite"/>
    </source>
</evidence>
<dbReference type="eggNOG" id="ENOG502QST9">
    <property type="taxonomic scope" value="Eukaryota"/>
</dbReference>
<evidence type="ECO:0000259" key="9">
    <source>
        <dbReference type="Pfam" id="PF02602"/>
    </source>
</evidence>
<evidence type="ECO:0000256" key="4">
    <source>
        <dbReference type="ARBA" id="ARBA00023239"/>
    </source>
</evidence>
<dbReference type="GO" id="GO:0006780">
    <property type="term" value="P:uroporphyrinogen III biosynthetic process"/>
    <property type="evidence" value="ECO:0007669"/>
    <property type="project" value="UniProtKB-UniRule"/>
</dbReference>
<evidence type="ECO:0000256" key="6">
    <source>
        <dbReference type="ARBA" id="ARBA00048617"/>
    </source>
</evidence>
<protein>
    <recommendedName>
        <fullName evidence="3 7">Uroporphyrinogen-III synthase</fullName>
        <ecNumber evidence="3 7">4.2.1.75</ecNumber>
    </recommendedName>
</protein>
<dbReference type="PANTHER" id="PTHR38042">
    <property type="entry name" value="UROPORPHYRINOGEN-III SYNTHASE, CHLOROPLASTIC"/>
    <property type="match status" value="1"/>
</dbReference>
<dbReference type="Proteomes" id="UP000198341">
    <property type="component" value="Chromosome 7"/>
</dbReference>
<evidence type="ECO:0000313" key="10">
    <source>
        <dbReference type="EMBL" id="CCO66276.1"/>
    </source>
</evidence>
<gene>
    <name evidence="10" type="ORF">Bathy07g03780</name>
</gene>
<dbReference type="KEGG" id="bpg:Bathy07g03780"/>
<feature type="region of interest" description="Disordered" evidence="8">
    <location>
        <begin position="20"/>
        <end position="68"/>
    </location>
</feature>
<dbReference type="CDD" id="cd06578">
    <property type="entry name" value="HemD"/>
    <property type="match status" value="1"/>
</dbReference>
<accession>K8FEH8</accession>
<dbReference type="InterPro" id="IPR039793">
    <property type="entry name" value="UROS/Hem4"/>
</dbReference>
<sequence length="347" mass="38317">MASSSYTSSSFLRPVVLFSKSSSSLSCTSQPARLMKMKRRPNASGRRQQRANASSSSSKEEEKTEKTKVVVLTREAGKNEQMRKILASIDEDKDNEFVVETLEMPLVESKRNEEEAKKLVDLLKSKTFRWIIVTSPEAANVFAKAWADAGKPEGLNIGTVGGGTTRALPTKEEMKWARLFTPSKALGEVLAEELPLDIIDGDNESSNSESTDSNREVLYPCSKKAAKTIENGLSSRGFIVTRLNTYSTEQVTNIPKEVLERAVDASVVTFGSPSAVKAWKNLTLELLEERGGKHPTYACIGQTSANACEDCELPDVWHPEDPGMEGWAEVVKLCLEQDESEKWRGVF</sequence>
<reference evidence="10 11" key="1">
    <citation type="submission" date="2011-10" db="EMBL/GenBank/DDBJ databases">
        <authorList>
            <person name="Genoscope - CEA"/>
        </authorList>
    </citation>
    <scope>NUCLEOTIDE SEQUENCE [LARGE SCALE GENOMIC DNA]</scope>
    <source>
        <strain evidence="10 11">RCC 1105</strain>
    </source>
</reference>
<dbReference type="InterPro" id="IPR036108">
    <property type="entry name" value="4pyrrol_syn_uPrphyn_synt_sf"/>
</dbReference>
<dbReference type="EC" id="4.2.1.75" evidence="3 7"/>
<dbReference type="GO" id="GO:0006782">
    <property type="term" value="P:protoporphyrinogen IX biosynthetic process"/>
    <property type="evidence" value="ECO:0007669"/>
    <property type="project" value="UniProtKB-UniRule"/>
</dbReference>
<feature type="compositionally biased region" description="Basic and acidic residues" evidence="8">
    <location>
        <begin position="58"/>
        <end position="68"/>
    </location>
</feature>
<evidence type="ECO:0000256" key="3">
    <source>
        <dbReference type="ARBA" id="ARBA00013109"/>
    </source>
</evidence>
<dbReference type="SUPFAM" id="SSF69618">
    <property type="entry name" value="HemD-like"/>
    <property type="match status" value="1"/>
</dbReference>
<dbReference type="STRING" id="41875.K8FEH8"/>
<dbReference type="AlphaFoldDB" id="K8FEH8"/>
<comment type="pathway">
    <text evidence="1 7">Porphyrin-containing compound metabolism; protoporphyrin-IX biosynthesis; coproporphyrinogen-III from 5-aminolevulinate: step 3/4.</text>
</comment>
<dbReference type="InterPro" id="IPR003754">
    <property type="entry name" value="4pyrrol_synth_uPrphyn_synth"/>
</dbReference>
<keyword evidence="5 7" id="KW-0627">Porphyrin biosynthesis</keyword>
<dbReference type="Pfam" id="PF02602">
    <property type="entry name" value="HEM4"/>
    <property type="match status" value="1"/>
</dbReference>
<evidence type="ECO:0000256" key="1">
    <source>
        <dbReference type="ARBA" id="ARBA00004772"/>
    </source>
</evidence>
<dbReference type="OrthoDB" id="443551at2759"/>
<organism evidence="10 11">
    <name type="scientific">Bathycoccus prasinos</name>
    <dbReference type="NCBI Taxonomy" id="41875"/>
    <lineage>
        <taxon>Eukaryota</taxon>
        <taxon>Viridiplantae</taxon>
        <taxon>Chlorophyta</taxon>
        <taxon>Mamiellophyceae</taxon>
        <taxon>Mamiellales</taxon>
        <taxon>Bathycoccaceae</taxon>
        <taxon>Bathycoccus</taxon>
    </lineage>
</organism>
<dbReference type="GeneID" id="19014867"/>
<evidence type="ECO:0000256" key="7">
    <source>
        <dbReference type="RuleBase" id="RU366031"/>
    </source>
</evidence>
<evidence type="ECO:0000313" key="11">
    <source>
        <dbReference type="Proteomes" id="UP000198341"/>
    </source>
</evidence>
<feature type="compositionally biased region" description="Low complexity" evidence="8">
    <location>
        <begin position="20"/>
        <end position="29"/>
    </location>
</feature>
<dbReference type="RefSeq" id="XP_007512188.1">
    <property type="nucleotide sequence ID" value="XM_007512126.1"/>
</dbReference>
<dbReference type="Gene3D" id="3.40.50.10090">
    <property type="match status" value="2"/>
</dbReference>
<comment type="catalytic activity">
    <reaction evidence="6 7">
        <text>hydroxymethylbilane = uroporphyrinogen III + H2O</text>
        <dbReference type="Rhea" id="RHEA:18965"/>
        <dbReference type="ChEBI" id="CHEBI:15377"/>
        <dbReference type="ChEBI" id="CHEBI:57308"/>
        <dbReference type="ChEBI" id="CHEBI:57845"/>
        <dbReference type="EC" id="4.2.1.75"/>
    </reaction>
</comment>
<evidence type="ECO:0000256" key="5">
    <source>
        <dbReference type="ARBA" id="ARBA00023244"/>
    </source>
</evidence>